<feature type="non-terminal residue" evidence="2">
    <location>
        <position position="1"/>
    </location>
</feature>
<reference evidence="2" key="1">
    <citation type="journal article" date="2015" name="Genom Data">
        <title>Draft genome sequences of Phytophthora kernoviae and Phytophthora ramorum lineage EU2 from Scotland.</title>
        <authorList>
            <person name="Sambles C."/>
            <person name="Schlenzig A."/>
            <person name="O'Neill P."/>
            <person name="Grant M."/>
            <person name="Studholme D.J."/>
        </authorList>
    </citation>
    <scope>NUCLEOTIDE SEQUENCE</scope>
    <source>
        <strain evidence="2">00238/432</strain>
    </source>
</reference>
<organism evidence="2 3">
    <name type="scientific">Phytophthora kernoviae 00238/432</name>
    <dbReference type="NCBI Taxonomy" id="1284355"/>
    <lineage>
        <taxon>Eukaryota</taxon>
        <taxon>Sar</taxon>
        <taxon>Stramenopiles</taxon>
        <taxon>Oomycota</taxon>
        <taxon>Peronosporomycetes</taxon>
        <taxon>Peronosporales</taxon>
        <taxon>Peronosporaceae</taxon>
        <taxon>Phytophthora</taxon>
    </lineage>
</organism>
<dbReference type="GO" id="GO:0005815">
    <property type="term" value="C:microtubule organizing center"/>
    <property type="evidence" value="ECO:0007669"/>
    <property type="project" value="TreeGrafter"/>
</dbReference>
<dbReference type="PANTHER" id="PTHR21254:SF1">
    <property type="entry name" value="C2 DOMAIN-CONTAINING PROTEIN 3"/>
    <property type="match status" value="1"/>
</dbReference>
<protein>
    <recommendedName>
        <fullName evidence="1">C2CD3 N-terminal C2 domain-containing protein</fullName>
    </recommendedName>
</protein>
<dbReference type="Proteomes" id="UP000702964">
    <property type="component" value="Unassembled WGS sequence"/>
</dbReference>
<evidence type="ECO:0000313" key="3">
    <source>
        <dbReference type="Proteomes" id="UP000702964"/>
    </source>
</evidence>
<dbReference type="GO" id="GO:0060271">
    <property type="term" value="P:cilium assembly"/>
    <property type="evidence" value="ECO:0007669"/>
    <property type="project" value="TreeGrafter"/>
</dbReference>
<dbReference type="EMBL" id="AOFI03001215">
    <property type="protein sequence ID" value="KAF4314929.1"/>
    <property type="molecule type" value="Genomic_DNA"/>
</dbReference>
<dbReference type="Pfam" id="PF25339">
    <property type="entry name" value="C2_C2CD3_N"/>
    <property type="match status" value="1"/>
</dbReference>
<accession>A0A8J4S091</accession>
<gene>
    <name evidence="2" type="ORF">G195_011273</name>
</gene>
<reference evidence="2" key="2">
    <citation type="submission" date="2020-02" db="EMBL/GenBank/DDBJ databases">
        <authorList>
            <person name="Studholme D.J."/>
        </authorList>
    </citation>
    <scope>NUCLEOTIDE SEQUENCE</scope>
    <source>
        <strain evidence="2">00238/432</strain>
    </source>
</reference>
<evidence type="ECO:0000313" key="2">
    <source>
        <dbReference type="EMBL" id="KAF4314929.1"/>
    </source>
</evidence>
<comment type="caution">
    <text evidence="2">The sequence shown here is derived from an EMBL/GenBank/DDBJ whole genome shotgun (WGS) entry which is preliminary data.</text>
</comment>
<feature type="domain" description="C2CD3 N-terminal C2" evidence="1">
    <location>
        <begin position="35"/>
        <end position="144"/>
    </location>
</feature>
<dbReference type="PROSITE" id="PS50096">
    <property type="entry name" value="IQ"/>
    <property type="match status" value="1"/>
</dbReference>
<name>A0A8J4S091_9STRA</name>
<dbReference type="PANTHER" id="PTHR21254">
    <property type="entry name" value="C2 DOMAIN-CONTAINING PROTEIN 3"/>
    <property type="match status" value="1"/>
</dbReference>
<sequence length="258" mass="28531">MELLEDSPADPDEASQPPMSLSRRFLSLPQELTGCSLPPKVSGRRLGSVNLCVTHILESAVASKPLPSVSLVRVRWWGEDQPGSLFRPSLLSDGARVNETGESDDTPHRAIAMRYPICVAPENLLEYFQDMKELRLDVIDRSTRRNGLESDLLQLSNSSFDDLESDLLLSSTSIERPDQDHDGIEGADLHRFCTQVLPFTGIDGTFPIENPFTGNTVGHLRARVCVGTAEQLLSWSGAIRGIVKLQSLARGVIYRMQF</sequence>
<dbReference type="AlphaFoldDB" id="A0A8J4S091"/>
<dbReference type="InterPro" id="IPR057537">
    <property type="entry name" value="C2_C2CD3_N"/>
</dbReference>
<evidence type="ECO:0000259" key="1">
    <source>
        <dbReference type="Pfam" id="PF25339"/>
    </source>
</evidence>
<proteinExistence type="predicted"/>